<accession>A0AAJ0FGU3</accession>
<keyword evidence="3 6" id="KW-1133">Transmembrane helix</keyword>
<feature type="region of interest" description="Disordered" evidence="5">
    <location>
        <begin position="195"/>
        <end position="218"/>
    </location>
</feature>
<dbReference type="GO" id="GO:0071944">
    <property type="term" value="C:cell periphery"/>
    <property type="evidence" value="ECO:0007669"/>
    <property type="project" value="UniProtKB-ARBA"/>
</dbReference>
<keyword evidence="2 6" id="KW-0812">Transmembrane</keyword>
<evidence type="ECO:0000256" key="4">
    <source>
        <dbReference type="ARBA" id="ARBA00023136"/>
    </source>
</evidence>
<feature type="compositionally biased region" description="Low complexity" evidence="5">
    <location>
        <begin position="330"/>
        <end position="340"/>
    </location>
</feature>
<feature type="compositionally biased region" description="Low complexity" evidence="5">
    <location>
        <begin position="200"/>
        <end position="218"/>
    </location>
</feature>
<name>A0AAJ0FGU3_9PEZI</name>
<proteinExistence type="predicted"/>
<feature type="region of interest" description="Disordered" evidence="5">
    <location>
        <begin position="263"/>
        <end position="394"/>
    </location>
</feature>
<feature type="chain" id="PRO_5042531217" evidence="7">
    <location>
        <begin position="20"/>
        <end position="394"/>
    </location>
</feature>
<comment type="caution">
    <text evidence="8">The sequence shown here is derived from an EMBL/GenBank/DDBJ whole genome shotgun (WGS) entry which is preliminary data.</text>
</comment>
<evidence type="ECO:0000256" key="7">
    <source>
        <dbReference type="SAM" id="SignalP"/>
    </source>
</evidence>
<evidence type="ECO:0000313" key="8">
    <source>
        <dbReference type="EMBL" id="KAK1761429.1"/>
    </source>
</evidence>
<evidence type="ECO:0000256" key="1">
    <source>
        <dbReference type="ARBA" id="ARBA00004167"/>
    </source>
</evidence>
<feature type="signal peptide" evidence="7">
    <location>
        <begin position="1"/>
        <end position="19"/>
    </location>
</feature>
<keyword evidence="9" id="KW-1185">Reference proteome</keyword>
<reference evidence="8" key="1">
    <citation type="submission" date="2023-06" db="EMBL/GenBank/DDBJ databases">
        <title>Genome-scale phylogeny and comparative genomics of the fungal order Sordariales.</title>
        <authorList>
            <consortium name="Lawrence Berkeley National Laboratory"/>
            <person name="Hensen N."/>
            <person name="Bonometti L."/>
            <person name="Westerberg I."/>
            <person name="Brannstrom I.O."/>
            <person name="Guillou S."/>
            <person name="Cros-Aarteil S."/>
            <person name="Calhoun S."/>
            <person name="Haridas S."/>
            <person name="Kuo A."/>
            <person name="Mondo S."/>
            <person name="Pangilinan J."/>
            <person name="Riley R."/>
            <person name="Labutti K."/>
            <person name="Andreopoulos B."/>
            <person name="Lipzen A."/>
            <person name="Chen C."/>
            <person name="Yanf M."/>
            <person name="Daum C."/>
            <person name="Ng V."/>
            <person name="Clum A."/>
            <person name="Steindorff A."/>
            <person name="Ohm R."/>
            <person name="Martin F."/>
            <person name="Silar P."/>
            <person name="Natvig D."/>
            <person name="Lalanne C."/>
            <person name="Gautier V."/>
            <person name="Ament-Velasquez S.L."/>
            <person name="Kruys A."/>
            <person name="Hutchinson M.I."/>
            <person name="Powell A.J."/>
            <person name="Barry K."/>
            <person name="Miller A.N."/>
            <person name="Grigoriev I.V."/>
            <person name="Debuchy R."/>
            <person name="Gladieux P."/>
            <person name="Thoren M.H."/>
            <person name="Johannesson H."/>
        </authorList>
    </citation>
    <scope>NUCLEOTIDE SEQUENCE</scope>
    <source>
        <strain evidence="8">PSN4</strain>
    </source>
</reference>
<sequence>MATSLVSAVVFAAAVHALAYPGPKATEAAKIPLDATSPRPTTPPSLHEFLRRDSSNEQTVLIAPDNTCGYVSGQAGAAYTCVEKNALCVFVTISEGGRSAGAAGCCNTQECGFRLACLDYNQISSSSQCDSNCMTDTFTEKCTARAAPYCNTIAFPGGVTDYFCNSLSMSTAQHAETTFSGQTGRTLTQTVIADTRSLMSTPPSTTAATSSTTQTSAPTTSAPAAAAAASATPVGAIVGGVVGGVAVVGLLGLGFWFIKRQDRKSKPDGGPTPESQQLYPNGPGGSLPPAFMAASPDPSGKQGHQSLMSQYSNVSPYSSPPANHTHFSMQSGSGPSSSGYYSGGGGYEQGSPGDPSRFSAQSGGYGQGQGQALNAGMPVELGGTSRQRPVHELM</sequence>
<evidence type="ECO:0000313" key="9">
    <source>
        <dbReference type="Proteomes" id="UP001239445"/>
    </source>
</evidence>
<dbReference type="GO" id="GO:0016020">
    <property type="term" value="C:membrane"/>
    <property type="evidence" value="ECO:0007669"/>
    <property type="project" value="UniProtKB-SubCell"/>
</dbReference>
<dbReference type="AlphaFoldDB" id="A0AAJ0FGU3"/>
<feature type="compositionally biased region" description="Polar residues" evidence="5">
    <location>
        <begin position="302"/>
        <end position="329"/>
    </location>
</feature>
<dbReference type="PANTHER" id="PTHR15549">
    <property type="entry name" value="PAIRED IMMUNOGLOBULIN-LIKE TYPE 2 RECEPTOR"/>
    <property type="match status" value="1"/>
</dbReference>
<protein>
    <submittedName>
        <fullName evidence="8">Uncharacterized protein</fullName>
    </submittedName>
</protein>
<keyword evidence="7" id="KW-0732">Signal</keyword>
<dbReference type="Proteomes" id="UP001239445">
    <property type="component" value="Unassembled WGS sequence"/>
</dbReference>
<feature type="transmembrane region" description="Helical" evidence="6">
    <location>
        <begin position="234"/>
        <end position="258"/>
    </location>
</feature>
<evidence type="ECO:0000256" key="5">
    <source>
        <dbReference type="SAM" id="MobiDB-lite"/>
    </source>
</evidence>
<evidence type="ECO:0000256" key="3">
    <source>
        <dbReference type="ARBA" id="ARBA00022989"/>
    </source>
</evidence>
<evidence type="ECO:0000256" key="6">
    <source>
        <dbReference type="SAM" id="Phobius"/>
    </source>
</evidence>
<evidence type="ECO:0000256" key="2">
    <source>
        <dbReference type="ARBA" id="ARBA00022692"/>
    </source>
</evidence>
<gene>
    <name evidence="8" type="ORF">QBC47DRAFT_28699</name>
</gene>
<dbReference type="InterPro" id="IPR051694">
    <property type="entry name" value="Immunoregulatory_rcpt-like"/>
</dbReference>
<comment type="subcellular location">
    <subcellularLocation>
        <location evidence="1">Membrane</location>
        <topology evidence="1">Single-pass membrane protein</topology>
    </subcellularLocation>
</comment>
<organism evidence="8 9">
    <name type="scientific">Echria macrotheca</name>
    <dbReference type="NCBI Taxonomy" id="438768"/>
    <lineage>
        <taxon>Eukaryota</taxon>
        <taxon>Fungi</taxon>
        <taxon>Dikarya</taxon>
        <taxon>Ascomycota</taxon>
        <taxon>Pezizomycotina</taxon>
        <taxon>Sordariomycetes</taxon>
        <taxon>Sordariomycetidae</taxon>
        <taxon>Sordariales</taxon>
        <taxon>Schizotheciaceae</taxon>
        <taxon>Echria</taxon>
    </lineage>
</organism>
<dbReference type="EMBL" id="MU839827">
    <property type="protein sequence ID" value="KAK1761429.1"/>
    <property type="molecule type" value="Genomic_DNA"/>
</dbReference>
<keyword evidence="4 6" id="KW-0472">Membrane</keyword>